<keyword evidence="2" id="KW-0812">Transmembrane</keyword>
<evidence type="ECO:0000313" key="3">
    <source>
        <dbReference type="EnsemblMetazoa" id="GPPI002763-PA"/>
    </source>
</evidence>
<dbReference type="EnsemblMetazoa" id="GPPI002763-RA">
    <property type="protein sequence ID" value="GPPI002763-PA"/>
    <property type="gene ID" value="GPPI002763"/>
</dbReference>
<sequence length="105" mass="11388">MEENQNSLLASWSRGSSKHNCSPALSSTRPAWQEAETSIFISLLENALASSHAVAIEFAIAVFGIQFDMIWRDGGVTVAWTAASSVCAGCCYFVIWSGEMLAFTF</sequence>
<dbReference type="VEuPathDB" id="VectorBase:GPPI002763"/>
<keyword evidence="2" id="KW-0472">Membrane</keyword>
<organism evidence="3 4">
    <name type="scientific">Glossina palpalis gambiensis</name>
    <dbReference type="NCBI Taxonomy" id="67801"/>
    <lineage>
        <taxon>Eukaryota</taxon>
        <taxon>Metazoa</taxon>
        <taxon>Ecdysozoa</taxon>
        <taxon>Arthropoda</taxon>
        <taxon>Hexapoda</taxon>
        <taxon>Insecta</taxon>
        <taxon>Pterygota</taxon>
        <taxon>Neoptera</taxon>
        <taxon>Endopterygota</taxon>
        <taxon>Diptera</taxon>
        <taxon>Brachycera</taxon>
        <taxon>Muscomorpha</taxon>
        <taxon>Hippoboscoidea</taxon>
        <taxon>Glossinidae</taxon>
        <taxon>Glossina</taxon>
    </lineage>
</organism>
<feature type="region of interest" description="Disordered" evidence="1">
    <location>
        <begin position="1"/>
        <end position="26"/>
    </location>
</feature>
<dbReference type="AlphaFoldDB" id="A0A1B0AN96"/>
<evidence type="ECO:0000256" key="1">
    <source>
        <dbReference type="SAM" id="MobiDB-lite"/>
    </source>
</evidence>
<proteinExistence type="predicted"/>
<accession>A0A1B0AN96</accession>
<evidence type="ECO:0000256" key="2">
    <source>
        <dbReference type="SAM" id="Phobius"/>
    </source>
</evidence>
<reference evidence="4" key="1">
    <citation type="submission" date="2015-01" db="EMBL/GenBank/DDBJ databases">
        <authorList>
            <person name="Aksoy S."/>
            <person name="Warren W."/>
            <person name="Wilson R.K."/>
        </authorList>
    </citation>
    <scope>NUCLEOTIDE SEQUENCE [LARGE SCALE GENOMIC DNA]</scope>
    <source>
        <strain evidence="4">IAEA</strain>
    </source>
</reference>
<keyword evidence="2" id="KW-1133">Transmembrane helix</keyword>
<name>A0A1B0AN96_9MUSC</name>
<dbReference type="Proteomes" id="UP000092460">
    <property type="component" value="Unassembled WGS sequence"/>
</dbReference>
<keyword evidence="4" id="KW-1185">Reference proteome</keyword>
<feature type="transmembrane region" description="Helical" evidence="2">
    <location>
        <begin position="77"/>
        <end position="96"/>
    </location>
</feature>
<protein>
    <submittedName>
        <fullName evidence="3">Uncharacterized protein</fullName>
    </submittedName>
</protein>
<reference evidence="3" key="2">
    <citation type="submission" date="2020-05" db="UniProtKB">
        <authorList>
            <consortium name="EnsemblMetazoa"/>
        </authorList>
    </citation>
    <scope>IDENTIFICATION</scope>
    <source>
        <strain evidence="3">IAEA</strain>
    </source>
</reference>
<evidence type="ECO:0000313" key="4">
    <source>
        <dbReference type="Proteomes" id="UP000092460"/>
    </source>
</evidence>
<dbReference type="EMBL" id="JXJN01000761">
    <property type="status" value="NOT_ANNOTATED_CDS"/>
    <property type="molecule type" value="Genomic_DNA"/>
</dbReference>